<dbReference type="STRING" id="5539.A0A3E2HLH4"/>
<name>A0A3E2HLH4_SCYLI</name>
<gene>
    <name evidence="4" type="ORF">B7463_g2085</name>
</gene>
<reference evidence="4 5" key="1">
    <citation type="submission" date="2018-05" db="EMBL/GenBank/DDBJ databases">
        <title>Draft genome sequence of Scytalidium lignicola DSM 105466, a ubiquitous saprotrophic fungus.</title>
        <authorList>
            <person name="Buettner E."/>
            <person name="Gebauer A.M."/>
            <person name="Hofrichter M."/>
            <person name="Liers C."/>
            <person name="Kellner H."/>
        </authorList>
    </citation>
    <scope>NUCLEOTIDE SEQUENCE [LARGE SCALE GENOMIC DNA]</scope>
    <source>
        <strain evidence="4 5">DSM 105466</strain>
    </source>
</reference>
<sequence>MSKNYIENVAIVGVAGHVGQYITEALLKTGKHKVTAITREDSTSTLPEGVIAKKVNYNDQKSLVDALQGQDALVITMSVFAPPDTQTKLIEAAATANVPWILPNEFGGDPVNAEMNKDNMLGEGKTKYRNQIEELGKSSWIAIACGFWYEFSLAGGPYRYGFDFKNKSLTLFDDGNTKINTSTFPHCGRAVASLLSLKISSDGESDKSPCLTDFKNKPAYIASFTVSQNDMFDSVLRVTGAESKDWKITKVPVKEYYQQGVEQFKAGDRVGFAKLLYGRAFFPESSANFGATKGLHNDILGLPKEDIDEYTKVALKIVESGAEY</sequence>
<dbReference type="OMA" id="PEYAKNQ"/>
<dbReference type="Gene3D" id="3.40.50.720">
    <property type="entry name" value="NAD(P)-binding Rossmann-like Domain"/>
    <property type="match status" value="1"/>
</dbReference>
<dbReference type="GO" id="GO:0016491">
    <property type="term" value="F:oxidoreductase activity"/>
    <property type="evidence" value="ECO:0007669"/>
    <property type="project" value="UniProtKB-KW"/>
</dbReference>
<feature type="domain" description="NmrA-like" evidence="3">
    <location>
        <begin position="8"/>
        <end position="142"/>
    </location>
</feature>
<evidence type="ECO:0000313" key="5">
    <source>
        <dbReference type="Proteomes" id="UP000258309"/>
    </source>
</evidence>
<evidence type="ECO:0000259" key="3">
    <source>
        <dbReference type="Pfam" id="PF05368"/>
    </source>
</evidence>
<evidence type="ECO:0000256" key="2">
    <source>
        <dbReference type="ARBA" id="ARBA00023002"/>
    </source>
</evidence>
<dbReference type="PANTHER" id="PTHR47706:SF7">
    <property type="entry name" value="CIPA-LIKE, PUTATIVE (AFU_ORTHOLOGUE AFUA_1G01630)-RELATED"/>
    <property type="match status" value="1"/>
</dbReference>
<evidence type="ECO:0000313" key="4">
    <source>
        <dbReference type="EMBL" id="RFU34244.1"/>
    </source>
</evidence>
<keyword evidence="1" id="KW-0521">NADP</keyword>
<proteinExistence type="predicted"/>
<dbReference type="InterPro" id="IPR045312">
    <property type="entry name" value="PCBER-like"/>
</dbReference>
<dbReference type="OrthoDB" id="419598at2759"/>
<dbReference type="Pfam" id="PF05368">
    <property type="entry name" value="NmrA"/>
    <property type="match status" value="1"/>
</dbReference>
<dbReference type="PANTHER" id="PTHR47706">
    <property type="entry name" value="NMRA-LIKE FAMILY PROTEIN"/>
    <property type="match status" value="1"/>
</dbReference>
<dbReference type="InterPro" id="IPR051609">
    <property type="entry name" value="NmrA/Isoflavone_reductase-like"/>
</dbReference>
<dbReference type="SUPFAM" id="SSF51735">
    <property type="entry name" value="NAD(P)-binding Rossmann-fold domains"/>
    <property type="match status" value="1"/>
</dbReference>
<feature type="non-terminal residue" evidence="4">
    <location>
        <position position="1"/>
    </location>
</feature>
<protein>
    <recommendedName>
        <fullName evidence="3">NmrA-like domain-containing protein</fullName>
    </recommendedName>
</protein>
<dbReference type="EMBL" id="NCSJ02000023">
    <property type="protein sequence ID" value="RFU34244.1"/>
    <property type="molecule type" value="Genomic_DNA"/>
</dbReference>
<dbReference type="CDD" id="cd05259">
    <property type="entry name" value="PCBER_SDR_a"/>
    <property type="match status" value="1"/>
</dbReference>
<organism evidence="4 5">
    <name type="scientific">Scytalidium lignicola</name>
    <name type="common">Hyphomycete</name>
    <dbReference type="NCBI Taxonomy" id="5539"/>
    <lineage>
        <taxon>Eukaryota</taxon>
        <taxon>Fungi</taxon>
        <taxon>Dikarya</taxon>
        <taxon>Ascomycota</taxon>
        <taxon>Pezizomycotina</taxon>
        <taxon>Leotiomycetes</taxon>
        <taxon>Leotiomycetes incertae sedis</taxon>
        <taxon>Scytalidium</taxon>
    </lineage>
</organism>
<dbReference type="Proteomes" id="UP000258309">
    <property type="component" value="Unassembled WGS sequence"/>
</dbReference>
<keyword evidence="5" id="KW-1185">Reference proteome</keyword>
<evidence type="ECO:0000256" key="1">
    <source>
        <dbReference type="ARBA" id="ARBA00022857"/>
    </source>
</evidence>
<comment type="caution">
    <text evidence="4">The sequence shown here is derived from an EMBL/GenBank/DDBJ whole genome shotgun (WGS) entry which is preliminary data.</text>
</comment>
<dbReference type="InterPro" id="IPR008030">
    <property type="entry name" value="NmrA-like"/>
</dbReference>
<dbReference type="AlphaFoldDB" id="A0A3E2HLH4"/>
<keyword evidence="2" id="KW-0560">Oxidoreductase</keyword>
<feature type="non-terminal residue" evidence="4">
    <location>
        <position position="324"/>
    </location>
</feature>
<dbReference type="InterPro" id="IPR036291">
    <property type="entry name" value="NAD(P)-bd_dom_sf"/>
</dbReference>
<accession>A0A3E2HLH4</accession>